<feature type="compositionally biased region" description="Low complexity" evidence="3">
    <location>
        <begin position="176"/>
        <end position="186"/>
    </location>
</feature>
<evidence type="ECO:0000313" key="6">
    <source>
        <dbReference type="Proteomes" id="UP001165121"/>
    </source>
</evidence>
<sequence>MDAASKAAELEQKMPVPAPDVAQAKIGMGDGGEAESHVAARERGSGDAPDAKNASAGGKGGVQETEMLALLRAMAQRMDKLEESNSTLERTLAEKKNDLRVDTFMTPPASPFASRMGMDARMHIDSLAGSPRPPPMMTPQRRVEPVHQYFAARHQDHEVPLSRLQHLYAAQQAQEAARAEAAQGVPPVHPPRQGQGGHGQDQGQEGIGYPDARQKKLAIRPFNGKELYVGLGSGFLKWGKRFERQILFAQAACGFTWTEFVKVDLLGNYLTGTAERYYNRQVETWWYQMPTLQYVMEKMLETFKTSITPAQAMQLFTAPKDVKRTWPEHYMYLVAVSEATGGGANYLVLNNIVQYASADLRTALMAKVDSTRTDYLAHAEELAHFAQAWEIEAKKKNFGRELVGVINERGIRETRRCNKCGKVGHLRAACPDKEEKMGPDLTLAVTEASIVPGKDWILDSGTSRHLVNDQSWLEEVVPHVDSCTQPNGDPLSITMKGTLTLRVKACGKEQTLKLTNVYYAANVVHN</sequence>
<dbReference type="GO" id="GO:0003676">
    <property type="term" value="F:nucleic acid binding"/>
    <property type="evidence" value="ECO:0007669"/>
    <property type="project" value="InterPro"/>
</dbReference>
<evidence type="ECO:0000259" key="4">
    <source>
        <dbReference type="PROSITE" id="PS50158"/>
    </source>
</evidence>
<evidence type="ECO:0000256" key="2">
    <source>
        <dbReference type="SAM" id="Coils"/>
    </source>
</evidence>
<accession>A0A9W6XTD4</accession>
<feature type="region of interest" description="Disordered" evidence="3">
    <location>
        <begin position="176"/>
        <end position="208"/>
    </location>
</feature>
<keyword evidence="1" id="KW-0862">Zinc</keyword>
<keyword evidence="1" id="KW-0863">Zinc-finger</keyword>
<dbReference type="AlphaFoldDB" id="A0A9W6XTD4"/>
<evidence type="ECO:0000256" key="1">
    <source>
        <dbReference type="PROSITE-ProRule" id="PRU00047"/>
    </source>
</evidence>
<dbReference type="OrthoDB" id="123609at2759"/>
<dbReference type="InterPro" id="IPR001878">
    <property type="entry name" value="Znf_CCHC"/>
</dbReference>
<name>A0A9W6XTD4_9STRA</name>
<dbReference type="PROSITE" id="PS50158">
    <property type="entry name" value="ZF_CCHC"/>
    <property type="match status" value="1"/>
</dbReference>
<reference evidence="5" key="1">
    <citation type="submission" date="2023-04" db="EMBL/GenBank/DDBJ databases">
        <title>Phytophthora fragariaefolia NBRC 109709.</title>
        <authorList>
            <person name="Ichikawa N."/>
            <person name="Sato H."/>
            <person name="Tonouchi N."/>
        </authorList>
    </citation>
    <scope>NUCLEOTIDE SEQUENCE</scope>
    <source>
        <strain evidence="5">NBRC 109709</strain>
    </source>
</reference>
<keyword evidence="1" id="KW-0479">Metal-binding</keyword>
<dbReference type="GO" id="GO:0008270">
    <property type="term" value="F:zinc ion binding"/>
    <property type="evidence" value="ECO:0007669"/>
    <property type="project" value="UniProtKB-KW"/>
</dbReference>
<comment type="caution">
    <text evidence="5">The sequence shown here is derived from an EMBL/GenBank/DDBJ whole genome shotgun (WGS) entry which is preliminary data.</text>
</comment>
<dbReference type="InterPro" id="IPR054722">
    <property type="entry name" value="PolX-like_BBD"/>
</dbReference>
<dbReference type="Proteomes" id="UP001165121">
    <property type="component" value="Unassembled WGS sequence"/>
</dbReference>
<evidence type="ECO:0000256" key="3">
    <source>
        <dbReference type="SAM" id="MobiDB-lite"/>
    </source>
</evidence>
<protein>
    <submittedName>
        <fullName evidence="5">Unnamed protein product</fullName>
    </submittedName>
</protein>
<feature type="region of interest" description="Disordered" evidence="3">
    <location>
        <begin position="1"/>
        <end position="63"/>
    </location>
</feature>
<keyword evidence="6" id="KW-1185">Reference proteome</keyword>
<dbReference type="Pfam" id="PF22936">
    <property type="entry name" value="Pol_BBD"/>
    <property type="match status" value="1"/>
</dbReference>
<feature type="domain" description="CCHC-type" evidence="4">
    <location>
        <begin position="415"/>
        <end position="432"/>
    </location>
</feature>
<dbReference type="SUPFAM" id="SSF57756">
    <property type="entry name" value="Retrovirus zinc finger-like domains"/>
    <property type="match status" value="1"/>
</dbReference>
<proteinExistence type="predicted"/>
<gene>
    <name evidence="5" type="ORF">Pfra01_001620900</name>
</gene>
<dbReference type="EMBL" id="BSXT01001809">
    <property type="protein sequence ID" value="GMF45369.1"/>
    <property type="molecule type" value="Genomic_DNA"/>
</dbReference>
<feature type="compositionally biased region" description="Basic and acidic residues" evidence="3">
    <location>
        <begin position="34"/>
        <end position="45"/>
    </location>
</feature>
<feature type="coiled-coil region" evidence="2">
    <location>
        <begin position="71"/>
        <end position="98"/>
    </location>
</feature>
<dbReference type="InterPro" id="IPR036875">
    <property type="entry name" value="Znf_CCHC_sf"/>
</dbReference>
<organism evidence="5 6">
    <name type="scientific">Phytophthora fragariaefolia</name>
    <dbReference type="NCBI Taxonomy" id="1490495"/>
    <lineage>
        <taxon>Eukaryota</taxon>
        <taxon>Sar</taxon>
        <taxon>Stramenopiles</taxon>
        <taxon>Oomycota</taxon>
        <taxon>Peronosporomycetes</taxon>
        <taxon>Peronosporales</taxon>
        <taxon>Peronosporaceae</taxon>
        <taxon>Phytophthora</taxon>
    </lineage>
</organism>
<keyword evidence="2" id="KW-0175">Coiled coil</keyword>
<evidence type="ECO:0000313" key="5">
    <source>
        <dbReference type="EMBL" id="GMF45369.1"/>
    </source>
</evidence>